<comment type="similarity">
    <text evidence="1">Belongs to the PPP4R2 family.</text>
</comment>
<feature type="compositionally biased region" description="Polar residues" evidence="2">
    <location>
        <begin position="265"/>
        <end position="289"/>
    </location>
</feature>
<dbReference type="GO" id="GO:0005634">
    <property type="term" value="C:nucleus"/>
    <property type="evidence" value="ECO:0007669"/>
    <property type="project" value="TreeGrafter"/>
</dbReference>
<organism evidence="3 4">
    <name type="scientific">Coccidioides posadasii (strain C735)</name>
    <name type="common">Valley fever fungus</name>
    <dbReference type="NCBI Taxonomy" id="222929"/>
    <lineage>
        <taxon>Eukaryota</taxon>
        <taxon>Fungi</taxon>
        <taxon>Dikarya</taxon>
        <taxon>Ascomycota</taxon>
        <taxon>Pezizomycotina</taxon>
        <taxon>Eurotiomycetes</taxon>
        <taxon>Eurotiomycetidae</taxon>
        <taxon>Onygenales</taxon>
        <taxon>Onygenaceae</taxon>
        <taxon>Coccidioides</taxon>
    </lineage>
</organism>
<name>C5PIE3_COCP7</name>
<dbReference type="EMBL" id="ACFW01000049">
    <property type="protein sequence ID" value="EER24296.1"/>
    <property type="molecule type" value="Genomic_DNA"/>
</dbReference>
<feature type="compositionally biased region" description="Polar residues" evidence="2">
    <location>
        <begin position="370"/>
        <end position="387"/>
    </location>
</feature>
<dbReference type="OrthoDB" id="341898at2759"/>
<feature type="region of interest" description="Disordered" evidence="2">
    <location>
        <begin position="237"/>
        <end position="410"/>
    </location>
</feature>
<sequence length="410" mass="43986">MLSDADVEVLEAVAKDGTMDYEKWPGLLELFLDQLHHIIRHEFPIPRFRSNSFETITTIPIHSTYASQDPSSQSNSNKENAPPSQFQSPPRRPPVPPFSPPATSMRIPDSQSQSSPSETDLPHPLQFLLSSIESTLRQSFSSKPPHTIQRLAELLLRPSRHYRTLPAYLRAVDRVVSVSSGADIFPLPVAVPPGVIIDSALANGLNGTTTSLSLFNDSSLGSDESLGGALLTPIPWLSNPTSPPASEDVLTQPSSSDDSIGAGTSAPSEPSSQEQYLSPETEGPNTTGIQEVPEDEMIPHARGPSTIGVEDMGLQDGKDVQMTLTIDESEVTVAQDSQATSEESESKEDPSTGLEEDGDGEIVIDDIPPSSMTQNDTPNDTTSSEANTAEPRAGGRAENNTDETAHDITK</sequence>
<dbReference type="AlphaFoldDB" id="C5PIE3"/>
<feature type="region of interest" description="Disordered" evidence="2">
    <location>
        <begin position="65"/>
        <end position="123"/>
    </location>
</feature>
<feature type="compositionally biased region" description="Polar residues" evidence="2">
    <location>
        <begin position="322"/>
        <end position="341"/>
    </location>
</feature>
<dbReference type="GO" id="GO:0030289">
    <property type="term" value="C:protein phosphatase 4 complex"/>
    <property type="evidence" value="ECO:0007669"/>
    <property type="project" value="InterPro"/>
</dbReference>
<dbReference type="PANTHER" id="PTHR16487">
    <property type="entry name" value="PPP4R2-RELATED PROTEIN"/>
    <property type="match status" value="1"/>
</dbReference>
<evidence type="ECO:0000313" key="4">
    <source>
        <dbReference type="Proteomes" id="UP000009084"/>
    </source>
</evidence>
<dbReference type="PANTHER" id="PTHR16487:SF0">
    <property type="entry name" value="PROTEIN PHOSPHATASE 4 REGULATORY SUBUNIT 2-RELATED"/>
    <property type="match status" value="1"/>
</dbReference>
<dbReference type="InterPro" id="IPR015267">
    <property type="entry name" value="PPP4R2"/>
</dbReference>
<dbReference type="GO" id="GO:0019888">
    <property type="term" value="F:protein phosphatase regulator activity"/>
    <property type="evidence" value="ECO:0007669"/>
    <property type="project" value="InterPro"/>
</dbReference>
<dbReference type="GO" id="GO:0005737">
    <property type="term" value="C:cytoplasm"/>
    <property type="evidence" value="ECO:0007669"/>
    <property type="project" value="TreeGrafter"/>
</dbReference>
<evidence type="ECO:0000313" key="3">
    <source>
        <dbReference type="EMBL" id="EER24296.1"/>
    </source>
</evidence>
<dbReference type="Pfam" id="PF09184">
    <property type="entry name" value="PPP4R2"/>
    <property type="match status" value="1"/>
</dbReference>
<feature type="compositionally biased region" description="Polar residues" evidence="2">
    <location>
        <begin position="109"/>
        <end position="118"/>
    </location>
</feature>
<dbReference type="VEuPathDB" id="FungiDB:CPC735_056660"/>
<feature type="compositionally biased region" description="Acidic residues" evidence="2">
    <location>
        <begin position="354"/>
        <end position="364"/>
    </location>
</feature>
<evidence type="ECO:0000256" key="1">
    <source>
        <dbReference type="ARBA" id="ARBA00009207"/>
    </source>
</evidence>
<reference evidence="3 4" key="1">
    <citation type="journal article" date="2009" name="Genome Res.">
        <title>Comparative genomic analyses of the human fungal pathogens Coccidioides and their relatives.</title>
        <authorList>
            <person name="Sharpton T.J."/>
            <person name="Stajich J.E."/>
            <person name="Rounsley S.D."/>
            <person name="Gardner M.J."/>
            <person name="Wortman J.R."/>
            <person name="Jordar V.S."/>
            <person name="Maiti R."/>
            <person name="Kodira C.D."/>
            <person name="Neafsey D.E."/>
            <person name="Zeng Q."/>
            <person name="Hung C.-Y."/>
            <person name="McMahan C."/>
            <person name="Muszewska A."/>
            <person name="Grynberg M."/>
            <person name="Mandel M.A."/>
            <person name="Kellner E.M."/>
            <person name="Barker B.M."/>
            <person name="Galgiani J.N."/>
            <person name="Orbach M.J."/>
            <person name="Kirkland T.N."/>
            <person name="Cole G.T."/>
            <person name="Henn M.R."/>
            <person name="Birren B.W."/>
            <person name="Taylor J.W."/>
        </authorList>
    </citation>
    <scope>NUCLEOTIDE SEQUENCE [LARGE SCALE GENOMIC DNA]</scope>
    <source>
        <strain evidence="4">C735</strain>
    </source>
</reference>
<accession>C5PIE3</accession>
<feature type="compositionally biased region" description="Pro residues" evidence="2">
    <location>
        <begin position="90"/>
        <end position="100"/>
    </location>
</feature>
<feature type="compositionally biased region" description="Polar residues" evidence="2">
    <location>
        <begin position="65"/>
        <end position="79"/>
    </location>
</feature>
<dbReference type="HOGENOM" id="CLU_024587_0_0_1"/>
<comment type="caution">
    <text evidence="3">The sequence shown here is derived from an EMBL/GenBank/DDBJ whole genome shotgun (WGS) entry which is preliminary data.</text>
</comment>
<evidence type="ECO:0008006" key="5">
    <source>
        <dbReference type="Google" id="ProtNLM"/>
    </source>
</evidence>
<feature type="compositionally biased region" description="Polar residues" evidence="2">
    <location>
        <begin position="249"/>
        <end position="258"/>
    </location>
</feature>
<protein>
    <recommendedName>
        <fullName evidence="5">Protein phosphatase 4 core regulatory subunit R2</fullName>
    </recommendedName>
</protein>
<gene>
    <name evidence="3" type="ORF">CPC735_056660</name>
</gene>
<evidence type="ECO:0000256" key="2">
    <source>
        <dbReference type="SAM" id="MobiDB-lite"/>
    </source>
</evidence>
<dbReference type="Proteomes" id="UP000009084">
    <property type="component" value="Unassembled WGS sequence"/>
</dbReference>
<proteinExistence type="inferred from homology"/>